<protein>
    <submittedName>
        <fullName evidence="2">Uncharacterized protein LOC107787054 isoform X1</fullName>
    </submittedName>
</protein>
<organism evidence="1 2">
    <name type="scientific">Nicotiana tabacum</name>
    <name type="common">Common tobacco</name>
    <dbReference type="NCBI Taxonomy" id="4097"/>
    <lineage>
        <taxon>Eukaryota</taxon>
        <taxon>Viridiplantae</taxon>
        <taxon>Streptophyta</taxon>
        <taxon>Embryophyta</taxon>
        <taxon>Tracheophyta</taxon>
        <taxon>Spermatophyta</taxon>
        <taxon>Magnoliopsida</taxon>
        <taxon>eudicotyledons</taxon>
        <taxon>Gunneridae</taxon>
        <taxon>Pentapetalae</taxon>
        <taxon>asterids</taxon>
        <taxon>lamiids</taxon>
        <taxon>Solanales</taxon>
        <taxon>Solanaceae</taxon>
        <taxon>Nicotianoideae</taxon>
        <taxon>Nicotianeae</taxon>
        <taxon>Nicotiana</taxon>
    </lineage>
</organism>
<gene>
    <name evidence="2" type="primary">LOC107787054</name>
</gene>
<evidence type="ECO:0000313" key="2">
    <source>
        <dbReference type="RefSeq" id="XP_075098148.1"/>
    </source>
</evidence>
<sequence>MNIFDLRPYDQLINKVDVNETELFDVIGEIVGFSEVHTHKQGGISRKFMDIELEDDERKKLSATFWGEFVDEIVPHLLISNSQLIIIVMQLIKAHKFQAVIHGSCIEFVFTCIYVQSLHSLAGV</sequence>
<keyword evidence="1" id="KW-1185">Reference proteome</keyword>
<proteinExistence type="predicted"/>
<dbReference type="RefSeq" id="XP_075098148.1">
    <property type="nucleotide sequence ID" value="XM_075242047.1"/>
</dbReference>
<reference evidence="2" key="2">
    <citation type="submission" date="2025-08" db="UniProtKB">
        <authorList>
            <consortium name="RefSeq"/>
        </authorList>
    </citation>
    <scope>IDENTIFICATION</scope>
    <source>
        <tissue evidence="2">Leaf</tissue>
    </source>
</reference>
<accession>A0AC58TLP2</accession>
<name>A0AC58TLP2_TOBAC</name>
<evidence type="ECO:0000313" key="1">
    <source>
        <dbReference type="Proteomes" id="UP000790787"/>
    </source>
</evidence>
<reference evidence="1" key="1">
    <citation type="journal article" date="2014" name="Nat. Commun.">
        <title>The tobacco genome sequence and its comparison with those of tomato and potato.</title>
        <authorList>
            <person name="Sierro N."/>
            <person name="Battey J.N."/>
            <person name="Ouadi S."/>
            <person name="Bakaher N."/>
            <person name="Bovet L."/>
            <person name="Willig A."/>
            <person name="Goepfert S."/>
            <person name="Peitsch M.C."/>
            <person name="Ivanov N.V."/>
        </authorList>
    </citation>
    <scope>NUCLEOTIDE SEQUENCE [LARGE SCALE GENOMIC DNA]</scope>
</reference>
<dbReference type="Proteomes" id="UP000790787">
    <property type="component" value="Chromosome 21"/>
</dbReference>